<evidence type="ECO:0000259" key="2">
    <source>
        <dbReference type="Pfam" id="PF05817"/>
    </source>
</evidence>
<evidence type="ECO:0000256" key="1">
    <source>
        <dbReference type="RuleBase" id="RU366029"/>
    </source>
</evidence>
<dbReference type="PANTHER" id="PTHR12640:SF0">
    <property type="entry name" value="DOLICHYL-DIPHOSPHOOLIGOSACCHARIDE--PROTEIN GLYCOSYLTRANSFERASE SUBUNIT 2"/>
    <property type="match status" value="1"/>
</dbReference>
<feature type="domain" description="Ribophorin II N-terminal" evidence="2">
    <location>
        <begin position="48"/>
        <end position="161"/>
    </location>
</feature>
<proteinExistence type="inferred from homology"/>
<accession>A0ABP0UFY3</accession>
<comment type="similarity">
    <text evidence="1">Belongs to the SWP1 family.</text>
</comment>
<dbReference type="EMBL" id="OZ019895">
    <property type="protein sequence ID" value="CAK9220330.1"/>
    <property type="molecule type" value="Genomic_DNA"/>
</dbReference>
<comment type="subcellular location">
    <subcellularLocation>
        <location evidence="1">Endoplasmic reticulum membrane</location>
        <topology evidence="1">Multi-pass membrane protein</topology>
    </subcellularLocation>
</comment>
<reference evidence="3" key="1">
    <citation type="submission" date="2024-02" db="EMBL/GenBank/DDBJ databases">
        <authorList>
            <consortium name="ELIXIR-Norway"/>
            <consortium name="Elixir Norway"/>
        </authorList>
    </citation>
    <scope>NUCLEOTIDE SEQUENCE</scope>
</reference>
<protein>
    <recommendedName>
        <fullName evidence="1">Dolichyl-diphosphooligosaccharide--protein glycosyltransferase subunit 2</fullName>
    </recommendedName>
    <alternativeName>
        <fullName evidence="1">Ribophorin-2</fullName>
    </alternativeName>
</protein>
<evidence type="ECO:0000313" key="4">
    <source>
        <dbReference type="Proteomes" id="UP001497512"/>
    </source>
</evidence>
<comment type="function">
    <text evidence="1">Subunit of the oligosaccharyl transferase (OST) complex that catalyzes the initial transfer of a defined glycan (Glc(3)Man(9)GlcNAc(2) in eukaryotes) from the lipid carrier dolichol-pyrophosphate to an asparagine residue within an Asn-X-Ser/Thr consensus motif in nascent polypeptide chains, the first step in protein N-glycosylation. N-glycosylation occurs cotranslationally and the complex associates with the Sec61 complex at the channel-forming translocon complex that mediates protein translocation across the endoplasmic reticulum (ER). All subunits are required for a maximal enzyme activity.</text>
</comment>
<evidence type="ECO:0000313" key="3">
    <source>
        <dbReference type="EMBL" id="CAK9220330.1"/>
    </source>
</evidence>
<dbReference type="Proteomes" id="UP001497512">
    <property type="component" value="Chromosome 3"/>
</dbReference>
<organism evidence="3 4">
    <name type="scientific">Sphagnum troendelagicum</name>
    <dbReference type="NCBI Taxonomy" id="128251"/>
    <lineage>
        <taxon>Eukaryota</taxon>
        <taxon>Viridiplantae</taxon>
        <taxon>Streptophyta</taxon>
        <taxon>Embryophyta</taxon>
        <taxon>Bryophyta</taxon>
        <taxon>Sphagnophytina</taxon>
        <taxon>Sphagnopsida</taxon>
        <taxon>Sphagnales</taxon>
        <taxon>Sphagnaceae</taxon>
        <taxon>Sphagnum</taxon>
    </lineage>
</organism>
<keyword evidence="4" id="KW-1185">Reference proteome</keyword>
<dbReference type="Pfam" id="PF05817">
    <property type="entry name" value="Ribophorin_II"/>
    <property type="match status" value="1"/>
</dbReference>
<comment type="subunit">
    <text evidence="1">Component of the oligosaccharyltransferase (OST) complex.</text>
</comment>
<gene>
    <name evidence="3" type="ORF">CSSPTR1EN2_LOCUS15399</name>
</gene>
<keyword evidence="1" id="KW-0256">Endoplasmic reticulum</keyword>
<dbReference type="InterPro" id="IPR055373">
    <property type="entry name" value="Ribophorin_II_N"/>
</dbReference>
<dbReference type="InterPro" id="IPR008814">
    <property type="entry name" value="Swp1"/>
</dbReference>
<sequence>MPSMLWGLQKFFNALMEQRLLSCSGEGKISSSATLLCGHYSEYQGLAFGIAAAIVEVIGSDPHEDIGHIKTAAIKLFDNLESHDQGVFYFKESKDDASSGGGGALEATSAVLHGCAALAAVLPAKLKVELEKVFGIAKFLLTLALSTTEAFYQLDSLSVLEGQQSQYLYRHLPPCL</sequence>
<name>A0ABP0UFY3_9BRYO</name>
<comment type="pathway">
    <text evidence="1">Protein modification; protein glycosylation.</text>
</comment>
<dbReference type="PANTHER" id="PTHR12640">
    <property type="entry name" value="RIBOPHORIN II"/>
    <property type="match status" value="1"/>
</dbReference>